<evidence type="ECO:0000256" key="2">
    <source>
        <dbReference type="ARBA" id="ARBA00022448"/>
    </source>
</evidence>
<feature type="transmembrane region" description="Helical" evidence="10">
    <location>
        <begin position="181"/>
        <end position="199"/>
    </location>
</feature>
<dbReference type="GO" id="GO:0016020">
    <property type="term" value="C:membrane"/>
    <property type="evidence" value="ECO:0007669"/>
    <property type="project" value="UniProtKB-SubCell"/>
</dbReference>
<feature type="transmembrane region" description="Helical" evidence="10">
    <location>
        <begin position="380"/>
        <end position="400"/>
    </location>
</feature>
<keyword evidence="6" id="KW-0915">Sodium</keyword>
<dbReference type="eggNOG" id="arCOG01953">
    <property type="taxonomic scope" value="Archaea"/>
</dbReference>
<evidence type="ECO:0000256" key="7">
    <source>
        <dbReference type="ARBA" id="ARBA00023065"/>
    </source>
</evidence>
<dbReference type="KEGG" id="rci:RRC306"/>
<feature type="domain" description="Cation/H+ exchanger transmembrane" evidence="11">
    <location>
        <begin position="13"/>
        <end position="397"/>
    </location>
</feature>
<feature type="transmembrane region" description="Helical" evidence="10">
    <location>
        <begin position="85"/>
        <end position="110"/>
    </location>
</feature>
<keyword evidence="2" id="KW-0813">Transport</keyword>
<evidence type="ECO:0000313" key="13">
    <source>
        <dbReference type="Proteomes" id="UP000000663"/>
    </source>
</evidence>
<dbReference type="PANTHER" id="PTHR43562:SF3">
    <property type="entry name" value="SODIUM ION_PROTON EXCHANGER (EUROFUNG)"/>
    <property type="match status" value="1"/>
</dbReference>
<evidence type="ECO:0000313" key="12">
    <source>
        <dbReference type="EMBL" id="CAJ38035.1"/>
    </source>
</evidence>
<keyword evidence="5 10" id="KW-1133">Transmembrane helix</keyword>
<dbReference type="Proteomes" id="UP000000663">
    <property type="component" value="Chromosome"/>
</dbReference>
<dbReference type="PATRIC" id="fig|351160.9.peg.243"/>
<keyword evidence="8 10" id="KW-0472">Membrane</keyword>
<keyword evidence="9" id="KW-0739">Sodium transport</keyword>
<feature type="transmembrane region" description="Helical" evidence="10">
    <location>
        <begin position="31"/>
        <end position="49"/>
    </location>
</feature>
<dbReference type="GO" id="GO:0006814">
    <property type="term" value="P:sodium ion transport"/>
    <property type="evidence" value="ECO:0007669"/>
    <property type="project" value="UniProtKB-KW"/>
</dbReference>
<keyword evidence="7" id="KW-0406">Ion transport</keyword>
<sequence length="402" mass="43212">MIDAGFLLAVLAMLLVGKILGDLVKRLGFSPLIGQMLAGIILGPMLLNLVPINHEIELLTTLGILFMMFYMGLSIDIEKVMGQNVYGFVVLSVFGGTLTFFVTATVTALLGFSLNTVLLVGISFISTSTAIGFMVLNEIGDIRSKVYKTVIAVGISDDIYAIVALALFTSYLTTGVDIRSAFMLFLLVLGFIIMVLGFGKSITSKLINYARRTQDDQSIIAFSIILLFLVAFLSQSVGIASVTGAFLAGTILARSPLSFKVITPKIEAITEGFFVPLFFVITGVRINIFEILSSESVDLMIASIPIDVVLFLGLLMAVMVSKYVGTYLATTFMGGYKDSDHHKMAISMMPMGEYTLVIGQIGLITYIGGAPILGESTYSVLALIVLVSSIIVPIMLRAAYGK</sequence>
<dbReference type="GO" id="GO:0015297">
    <property type="term" value="F:antiporter activity"/>
    <property type="evidence" value="ECO:0007669"/>
    <property type="project" value="UniProtKB-KW"/>
</dbReference>
<feature type="transmembrane region" description="Helical" evidence="10">
    <location>
        <begin position="149"/>
        <end position="169"/>
    </location>
</feature>
<dbReference type="STRING" id="351160.RRC306"/>
<keyword evidence="3" id="KW-0050">Antiport</keyword>
<comment type="subcellular location">
    <subcellularLocation>
        <location evidence="1">Membrane</location>
        <topology evidence="1">Multi-pass membrane protein</topology>
    </subcellularLocation>
</comment>
<dbReference type="InterPro" id="IPR006153">
    <property type="entry name" value="Cation/H_exchanger_TM"/>
</dbReference>
<dbReference type="Gene3D" id="1.20.1530.20">
    <property type="match status" value="1"/>
</dbReference>
<evidence type="ECO:0000256" key="9">
    <source>
        <dbReference type="ARBA" id="ARBA00023201"/>
    </source>
</evidence>
<name>Q0W0Q8_METAR</name>
<dbReference type="PANTHER" id="PTHR43562">
    <property type="entry name" value="NAPA-TYPE SODIUM/HYDROGEN ANTIPORTER"/>
    <property type="match status" value="1"/>
</dbReference>
<proteinExistence type="predicted"/>
<accession>Q0W0Q8</accession>
<dbReference type="EMBL" id="AM114193">
    <property type="protein sequence ID" value="CAJ38035.1"/>
    <property type="molecule type" value="Genomic_DNA"/>
</dbReference>
<organism evidence="12 13">
    <name type="scientific">Methanocella arvoryzae (strain DSM 22066 / NBRC 105507 / MRE50)</name>
    <dbReference type="NCBI Taxonomy" id="351160"/>
    <lineage>
        <taxon>Archaea</taxon>
        <taxon>Methanobacteriati</taxon>
        <taxon>Methanobacteriota</taxon>
        <taxon>Stenosarchaea group</taxon>
        <taxon>Methanomicrobia</taxon>
        <taxon>Methanocellales</taxon>
        <taxon>Methanocellaceae</taxon>
        <taxon>Methanocella</taxon>
    </lineage>
</organism>
<reference evidence="12 13" key="1">
    <citation type="journal article" date="2006" name="Science">
        <title>Genome of rice cluster I archaea -- the key methane producers in the rice rhizosphere.</title>
        <authorList>
            <person name="Erkel C."/>
            <person name="Kube M."/>
            <person name="Reinhardt R."/>
            <person name="Liesack W."/>
        </authorList>
    </citation>
    <scope>NUCLEOTIDE SEQUENCE [LARGE SCALE GENOMIC DNA]</scope>
    <source>
        <strain evidence="13">DSM 22066 / NBRC 105507 / MRE50</strain>
    </source>
</reference>
<feature type="transmembrane region" description="Helical" evidence="10">
    <location>
        <begin position="268"/>
        <end position="288"/>
    </location>
</feature>
<gene>
    <name evidence="12" type="ORF">RRC306</name>
</gene>
<feature type="transmembrane region" description="Helical" evidence="10">
    <location>
        <begin position="219"/>
        <end position="247"/>
    </location>
</feature>
<evidence type="ECO:0000256" key="4">
    <source>
        <dbReference type="ARBA" id="ARBA00022692"/>
    </source>
</evidence>
<evidence type="ECO:0000256" key="8">
    <source>
        <dbReference type="ARBA" id="ARBA00023136"/>
    </source>
</evidence>
<evidence type="ECO:0000256" key="5">
    <source>
        <dbReference type="ARBA" id="ARBA00022989"/>
    </source>
</evidence>
<dbReference type="InterPro" id="IPR038770">
    <property type="entry name" value="Na+/solute_symporter_sf"/>
</dbReference>
<keyword evidence="4 10" id="KW-0812">Transmembrane</keyword>
<dbReference type="AlphaFoldDB" id="Q0W0Q8"/>
<keyword evidence="13" id="KW-1185">Reference proteome</keyword>
<evidence type="ECO:0000256" key="1">
    <source>
        <dbReference type="ARBA" id="ARBA00004141"/>
    </source>
</evidence>
<dbReference type="GO" id="GO:1902600">
    <property type="term" value="P:proton transmembrane transport"/>
    <property type="evidence" value="ECO:0007669"/>
    <property type="project" value="InterPro"/>
</dbReference>
<dbReference type="Pfam" id="PF00999">
    <property type="entry name" value="Na_H_Exchanger"/>
    <property type="match status" value="1"/>
</dbReference>
<protein>
    <submittedName>
        <fullName evidence="12">Na+/H+ antiporter</fullName>
    </submittedName>
</protein>
<evidence type="ECO:0000256" key="6">
    <source>
        <dbReference type="ARBA" id="ARBA00023053"/>
    </source>
</evidence>
<feature type="transmembrane region" description="Helical" evidence="10">
    <location>
        <begin position="56"/>
        <end position="73"/>
    </location>
</feature>
<evidence type="ECO:0000256" key="3">
    <source>
        <dbReference type="ARBA" id="ARBA00022449"/>
    </source>
</evidence>
<feature type="transmembrane region" description="Helical" evidence="10">
    <location>
        <begin position="117"/>
        <end position="137"/>
    </location>
</feature>
<feature type="transmembrane region" description="Helical" evidence="10">
    <location>
        <begin position="354"/>
        <end position="374"/>
    </location>
</feature>
<feature type="transmembrane region" description="Helical" evidence="10">
    <location>
        <begin position="308"/>
        <end position="333"/>
    </location>
</feature>
<evidence type="ECO:0000256" key="10">
    <source>
        <dbReference type="SAM" id="Phobius"/>
    </source>
</evidence>
<evidence type="ECO:0000259" key="11">
    <source>
        <dbReference type="Pfam" id="PF00999"/>
    </source>
</evidence>